<accession>A0AA39CEL7</accession>
<gene>
    <name evidence="2" type="ORF">H2200_010093</name>
</gene>
<dbReference type="EMBL" id="JAPDRK010000016">
    <property type="protein sequence ID" value="KAJ9605436.1"/>
    <property type="molecule type" value="Genomic_DNA"/>
</dbReference>
<dbReference type="SUPFAM" id="SSF51197">
    <property type="entry name" value="Clavaminate synthase-like"/>
    <property type="match status" value="1"/>
</dbReference>
<dbReference type="Proteomes" id="UP001172673">
    <property type="component" value="Unassembled WGS sequence"/>
</dbReference>
<sequence length="357" mass="40939">MAQLNGEAVTWSEQGKWEDPRGPLGVDRPSPKLAPLTSESPQWLRDLHRYGWALVKNVVPKERALKYADEAEGWLEGFKMGYKRDDRSTWKSTTIPRHAYGGLFSQFSFSHSQFVWDCKSEPGVRDIFAKIWGTDRLTVSFDGGTLAIPTPDEPGHGKARQSRGRIRIRVLIDLGLTVYKLPNGPEDGGLTVMSGTAPLFEQYFKEHQAPPEGWIKRDSFKWTDETLQWFKDRGCEWKKPSMDPGDFILWDSRAVHYGAAPLGSNKRMAVCEYTAILETRYEAERRTDTCYKPIEFLSEEQRKRKVEAFKRGFMTSHDPTDFVLKDNQMAEWNIIHPYGRPTINKATEQAIGIVPYD</sequence>
<comment type="caution">
    <text evidence="2">The sequence shown here is derived from an EMBL/GenBank/DDBJ whole genome shotgun (WGS) entry which is preliminary data.</text>
</comment>
<name>A0AA39CEL7_9EURO</name>
<evidence type="ECO:0000313" key="3">
    <source>
        <dbReference type="Proteomes" id="UP001172673"/>
    </source>
</evidence>
<reference evidence="2" key="1">
    <citation type="submission" date="2022-10" db="EMBL/GenBank/DDBJ databases">
        <title>Culturing micro-colonial fungi from biological soil crusts in the Mojave desert and describing Neophaeococcomyces mojavensis, and introducing the new genera and species Taxawa tesnikishii.</title>
        <authorList>
            <person name="Kurbessoian T."/>
            <person name="Stajich J.E."/>
        </authorList>
    </citation>
    <scope>NUCLEOTIDE SEQUENCE</scope>
    <source>
        <strain evidence="2">TK_41</strain>
    </source>
</reference>
<evidence type="ECO:0008006" key="4">
    <source>
        <dbReference type="Google" id="ProtNLM"/>
    </source>
</evidence>
<dbReference type="PANTHER" id="PTHR31630">
    <property type="entry name" value="PHYTANOYL-COA DIOXYGENASE-RELATED-RELATED"/>
    <property type="match status" value="1"/>
</dbReference>
<feature type="region of interest" description="Disordered" evidence="1">
    <location>
        <begin position="1"/>
        <end position="35"/>
    </location>
</feature>
<evidence type="ECO:0000313" key="2">
    <source>
        <dbReference type="EMBL" id="KAJ9605436.1"/>
    </source>
</evidence>
<protein>
    <recommendedName>
        <fullName evidence="4">Phytanoyl-CoA dioxygenase</fullName>
    </recommendedName>
</protein>
<organism evidence="2 3">
    <name type="scientific">Cladophialophora chaetospira</name>
    <dbReference type="NCBI Taxonomy" id="386627"/>
    <lineage>
        <taxon>Eukaryota</taxon>
        <taxon>Fungi</taxon>
        <taxon>Dikarya</taxon>
        <taxon>Ascomycota</taxon>
        <taxon>Pezizomycotina</taxon>
        <taxon>Eurotiomycetes</taxon>
        <taxon>Chaetothyriomycetidae</taxon>
        <taxon>Chaetothyriales</taxon>
        <taxon>Herpotrichiellaceae</taxon>
        <taxon>Cladophialophora</taxon>
    </lineage>
</organism>
<dbReference type="PANTHER" id="PTHR31630:SF6">
    <property type="entry name" value="PHYTANOYL-COA DIOXYGENASE-RELATED"/>
    <property type="match status" value="1"/>
</dbReference>
<evidence type="ECO:0000256" key="1">
    <source>
        <dbReference type="SAM" id="MobiDB-lite"/>
    </source>
</evidence>
<dbReference type="Gene3D" id="2.60.120.620">
    <property type="entry name" value="q2cbj1_9rhob like domain"/>
    <property type="match status" value="1"/>
</dbReference>
<keyword evidence="3" id="KW-1185">Reference proteome</keyword>
<proteinExistence type="predicted"/>
<dbReference type="AlphaFoldDB" id="A0AA39CEL7"/>